<dbReference type="Proteomes" id="UP001500751">
    <property type="component" value="Unassembled WGS sequence"/>
</dbReference>
<evidence type="ECO:0000313" key="1">
    <source>
        <dbReference type="EMBL" id="GAA2017439.1"/>
    </source>
</evidence>
<dbReference type="InterPro" id="IPR045778">
    <property type="entry name" value="DUF6204"/>
</dbReference>
<keyword evidence="2" id="KW-1185">Reference proteome</keyword>
<comment type="caution">
    <text evidence="1">The sequence shown here is derived from an EMBL/GenBank/DDBJ whole genome shotgun (WGS) entry which is preliminary data.</text>
</comment>
<protein>
    <submittedName>
        <fullName evidence="1">Uncharacterized protein</fullName>
    </submittedName>
</protein>
<evidence type="ECO:0000313" key="2">
    <source>
        <dbReference type="Proteomes" id="UP001500751"/>
    </source>
</evidence>
<accession>A0ABN2TRC8</accession>
<dbReference type="Pfam" id="PF19707">
    <property type="entry name" value="DUF6204"/>
    <property type="match status" value="1"/>
</dbReference>
<dbReference type="EMBL" id="BAAAQN010000005">
    <property type="protein sequence ID" value="GAA2017439.1"/>
    <property type="molecule type" value="Genomic_DNA"/>
</dbReference>
<gene>
    <name evidence="1" type="ORF">GCM10009839_11550</name>
</gene>
<sequence>MSERTFRIMVRGSFDALSEEQRAELLARAAEHDVLNAAFTAEGSLTYDLAMRPFFTFRYLEHGDREEDIVVAGELAQAKAETWLTEHGYGYKGLKVSAEDMSLMPLAKRQRKARAAGA</sequence>
<name>A0ABN2TRC8_9ACTN</name>
<dbReference type="RefSeq" id="WP_344664441.1">
    <property type="nucleotide sequence ID" value="NZ_BAAAQN010000005.1"/>
</dbReference>
<organism evidence="1 2">
    <name type="scientific">Catenulispora yoronensis</name>
    <dbReference type="NCBI Taxonomy" id="450799"/>
    <lineage>
        <taxon>Bacteria</taxon>
        <taxon>Bacillati</taxon>
        <taxon>Actinomycetota</taxon>
        <taxon>Actinomycetes</taxon>
        <taxon>Catenulisporales</taxon>
        <taxon>Catenulisporaceae</taxon>
        <taxon>Catenulispora</taxon>
    </lineage>
</organism>
<reference evidence="1 2" key="1">
    <citation type="journal article" date="2019" name="Int. J. Syst. Evol. Microbiol.">
        <title>The Global Catalogue of Microorganisms (GCM) 10K type strain sequencing project: providing services to taxonomists for standard genome sequencing and annotation.</title>
        <authorList>
            <consortium name="The Broad Institute Genomics Platform"/>
            <consortium name="The Broad Institute Genome Sequencing Center for Infectious Disease"/>
            <person name="Wu L."/>
            <person name="Ma J."/>
        </authorList>
    </citation>
    <scope>NUCLEOTIDE SEQUENCE [LARGE SCALE GENOMIC DNA]</scope>
    <source>
        <strain evidence="1 2">JCM 16014</strain>
    </source>
</reference>
<proteinExistence type="predicted"/>